<dbReference type="Pfam" id="PF00106">
    <property type="entry name" value="adh_short"/>
    <property type="match status" value="1"/>
</dbReference>
<evidence type="ECO:0000313" key="4">
    <source>
        <dbReference type="EMBL" id="ROW03085.1"/>
    </source>
</evidence>
<evidence type="ECO:0008006" key="6">
    <source>
        <dbReference type="Google" id="ProtNLM"/>
    </source>
</evidence>
<dbReference type="InterPro" id="IPR036291">
    <property type="entry name" value="NAD(P)-bd_dom_sf"/>
</dbReference>
<keyword evidence="5" id="KW-1185">Reference proteome</keyword>
<reference evidence="4 5" key="1">
    <citation type="submission" date="2015-09" db="EMBL/GenBank/DDBJ databases">
        <title>Host preference determinants of Valsa canker pathogens revealed by comparative genomics.</title>
        <authorList>
            <person name="Yin Z."/>
            <person name="Huang L."/>
        </authorList>
    </citation>
    <scope>NUCLEOTIDE SEQUENCE [LARGE SCALE GENOMIC DNA]</scope>
    <source>
        <strain evidence="4 5">03-1</strain>
    </source>
</reference>
<dbReference type="PANTHER" id="PTHR24320">
    <property type="entry name" value="RETINOL DEHYDROGENASE"/>
    <property type="match status" value="1"/>
</dbReference>
<name>A0A423WIA9_9PEZI</name>
<comment type="similarity">
    <text evidence="1">Belongs to the short-chain dehydrogenases/reductases (SDR) family.</text>
</comment>
<dbReference type="Proteomes" id="UP000283895">
    <property type="component" value="Unassembled WGS sequence"/>
</dbReference>
<dbReference type="EMBL" id="LKEA01000016">
    <property type="protein sequence ID" value="ROW03085.1"/>
    <property type="molecule type" value="Genomic_DNA"/>
</dbReference>
<evidence type="ECO:0000256" key="1">
    <source>
        <dbReference type="ARBA" id="ARBA00006484"/>
    </source>
</evidence>
<dbReference type="PANTHER" id="PTHR24320:SF236">
    <property type="entry name" value="SHORT-CHAIN DEHYDROGENASE-RELATED"/>
    <property type="match status" value="1"/>
</dbReference>
<dbReference type="OrthoDB" id="191139at2759"/>
<gene>
    <name evidence="4" type="ORF">VMCG_05783</name>
</gene>
<comment type="caution">
    <text evidence="4">The sequence shown here is derived from an EMBL/GenBank/DDBJ whole genome shotgun (WGS) entry which is preliminary data.</text>
</comment>
<evidence type="ECO:0000313" key="5">
    <source>
        <dbReference type="Proteomes" id="UP000283895"/>
    </source>
</evidence>
<evidence type="ECO:0000256" key="3">
    <source>
        <dbReference type="ARBA" id="ARBA00023002"/>
    </source>
</evidence>
<dbReference type="Gene3D" id="3.40.50.720">
    <property type="entry name" value="NAD(P)-binding Rossmann-like Domain"/>
    <property type="match status" value="1"/>
</dbReference>
<dbReference type="InterPro" id="IPR002347">
    <property type="entry name" value="SDR_fam"/>
</dbReference>
<proteinExistence type="inferred from homology"/>
<evidence type="ECO:0000256" key="2">
    <source>
        <dbReference type="ARBA" id="ARBA00022857"/>
    </source>
</evidence>
<keyword evidence="2" id="KW-0521">NADP</keyword>
<dbReference type="STRING" id="356882.A0A423WIA9"/>
<keyword evidence="3" id="KW-0560">Oxidoreductase</keyword>
<protein>
    <recommendedName>
        <fullName evidence="6">NAD(P)-binding protein</fullName>
    </recommendedName>
</protein>
<sequence>MSVSLWTLWTQLFPSPGPINEANIQSQAGKVFVVTGGSHGLGYELSKILYGAGGKVYMLTRSKERGEEAIARIKAAYDGKDATAKKPGSLEFIHMDLMDFESVKRAAQEFLDREGPDGRLDVFHVLITDPDMFRFNNAGTGGRKNAPVGAQGNEYHFTTNTLGPFLLARLLTPILSSTAKRSPPGSVRVVGAASLLVETGAPKGGVREEFINDQESAKKMDYVELYSASKAACWYLSSELSRRQPRGDGAIAYLAGNPGTYLTNMWRYTPWFLYIFFLPLLRDPTLQGAETYLWMGLSDEVTLDDAVAGRYATCNGRWHPGQRADLLQALRGVDEGGSGWASKVYDWCEDRIRSYLD</sequence>
<dbReference type="SUPFAM" id="SSF51735">
    <property type="entry name" value="NAD(P)-binding Rossmann-fold domains"/>
    <property type="match status" value="1"/>
</dbReference>
<organism evidence="4 5">
    <name type="scientific">Cytospora schulzeri</name>
    <dbReference type="NCBI Taxonomy" id="448051"/>
    <lineage>
        <taxon>Eukaryota</taxon>
        <taxon>Fungi</taxon>
        <taxon>Dikarya</taxon>
        <taxon>Ascomycota</taxon>
        <taxon>Pezizomycotina</taxon>
        <taxon>Sordariomycetes</taxon>
        <taxon>Sordariomycetidae</taxon>
        <taxon>Diaporthales</taxon>
        <taxon>Cytosporaceae</taxon>
        <taxon>Cytospora</taxon>
    </lineage>
</organism>
<accession>A0A423WIA9</accession>
<dbReference type="GO" id="GO:0016491">
    <property type="term" value="F:oxidoreductase activity"/>
    <property type="evidence" value="ECO:0007669"/>
    <property type="project" value="UniProtKB-KW"/>
</dbReference>
<dbReference type="AlphaFoldDB" id="A0A423WIA9"/>